<reference evidence="1" key="1">
    <citation type="submission" date="2021-06" db="EMBL/GenBank/DDBJ databases">
        <authorList>
            <person name="Kallberg Y."/>
            <person name="Tangrot J."/>
            <person name="Rosling A."/>
        </authorList>
    </citation>
    <scope>NUCLEOTIDE SEQUENCE</scope>
    <source>
        <strain evidence="1">IL203A</strain>
    </source>
</reference>
<evidence type="ECO:0000313" key="2">
    <source>
        <dbReference type="Proteomes" id="UP000789702"/>
    </source>
</evidence>
<accession>A0ACA9K675</accession>
<organism evidence="1 2">
    <name type="scientific">Dentiscutata heterogama</name>
    <dbReference type="NCBI Taxonomy" id="1316150"/>
    <lineage>
        <taxon>Eukaryota</taxon>
        <taxon>Fungi</taxon>
        <taxon>Fungi incertae sedis</taxon>
        <taxon>Mucoromycota</taxon>
        <taxon>Glomeromycotina</taxon>
        <taxon>Glomeromycetes</taxon>
        <taxon>Diversisporales</taxon>
        <taxon>Gigasporaceae</taxon>
        <taxon>Dentiscutata</taxon>
    </lineage>
</organism>
<dbReference type="EMBL" id="CAJVPU010000570">
    <property type="protein sequence ID" value="CAG8454903.1"/>
    <property type="molecule type" value="Genomic_DNA"/>
</dbReference>
<evidence type="ECO:0000313" key="1">
    <source>
        <dbReference type="EMBL" id="CAG8454903.1"/>
    </source>
</evidence>
<feature type="non-terminal residue" evidence="1">
    <location>
        <position position="690"/>
    </location>
</feature>
<keyword evidence="2" id="KW-1185">Reference proteome</keyword>
<proteinExistence type="predicted"/>
<dbReference type="Proteomes" id="UP000789702">
    <property type="component" value="Unassembled WGS sequence"/>
</dbReference>
<gene>
    <name evidence="1" type="ORF">DHETER_LOCUS1024</name>
</gene>
<sequence length="690" mass="80539">MNFSWVYVQYDDKNSLESNNKLDASFKFELNPKSFDLGTPIENLPLEKFTAFFTHASVFSCNLHRFIQFLVKLSDKESLKLILTPENTIYWYEQGAKDTWTSKIANKLVEQAVKEKITFKEPEANLKVKFFWHNLGQWNSGLKSTEQFLNLSENIEHIKRQKKEEDMHNRFWENIKKLKSNDQFYEITTINNKTELLDQTTINKCHDAILETNLVDLPPNHPLKSWHAIKYLIPLHTYVRAKEDFDVLFNFNFNFDPPEGVESWIDNILDNEIEEITRPELKGVDERFFKNSVEELLKLIDKCQKQNLKEINEATWLQMLYPQIDAAVADLAQLIPQNTSNSLSQLLGSDESRKPDYTVFCIIKDNPSLEFAALFLEGAKPVKKDELGDRKCQLDKERLQSIIKLYFDYILVRIQSLYGEFLTRELSKEILAIPLITMQATGTELIISISDQQALPLIRSSILARVTIPYYKGVNAKERSIQKTRAKNLVFSMWRVRMILKIIRDHWSKVIKKILESKEASPEHKISLINKKARYMSFETNIWERKDFDELNEGWEALFMTPLNELFKRNQNAGRCETTKRASSSLCKQLQKQQEKGNYNIADSRTESWHTVNVRRPDHSIKLKIFNDQEILFEEMSGSPKGTDNGKLVDDECKLARLANDAEIRRHNIILLPNERFISSARKAGNFFVP</sequence>
<protein>
    <submittedName>
        <fullName evidence="1">9046_t:CDS:1</fullName>
    </submittedName>
</protein>
<name>A0ACA9K675_9GLOM</name>
<comment type="caution">
    <text evidence="1">The sequence shown here is derived from an EMBL/GenBank/DDBJ whole genome shotgun (WGS) entry which is preliminary data.</text>
</comment>